<evidence type="ECO:0000313" key="3">
    <source>
        <dbReference type="Proteomes" id="UP000228689"/>
    </source>
</evidence>
<evidence type="ECO:0000313" key="2">
    <source>
        <dbReference type="EMBL" id="PIY95277.1"/>
    </source>
</evidence>
<organism evidence="2 3">
    <name type="scientific">Candidatus Komeilibacteria bacterium CG_4_10_14_0_8_um_filter_37_78</name>
    <dbReference type="NCBI Taxonomy" id="1974471"/>
    <lineage>
        <taxon>Bacteria</taxon>
        <taxon>Candidatus Komeiliibacteriota</taxon>
    </lineage>
</organism>
<gene>
    <name evidence="2" type="ORF">COY67_00760</name>
</gene>
<proteinExistence type="predicted"/>
<dbReference type="InterPro" id="IPR010093">
    <property type="entry name" value="SinI_DNA-bd"/>
</dbReference>
<dbReference type="NCBIfam" id="TIGR01764">
    <property type="entry name" value="excise"/>
    <property type="match status" value="1"/>
</dbReference>
<dbReference type="Proteomes" id="UP000228689">
    <property type="component" value="Unassembled WGS sequence"/>
</dbReference>
<dbReference type="AlphaFoldDB" id="A0A2M7RFA5"/>
<accession>A0A2M7RFA5</accession>
<dbReference type="Pfam" id="PF12728">
    <property type="entry name" value="HTH_17"/>
    <property type="match status" value="1"/>
</dbReference>
<sequence length="90" mass="10314">MIRLSISESARLFGVSTKTIRQAIKQGQIGYVVVRNRYKLSFESVLKWSQTGTRRSNKLANEGIGQFVDNWKISNRKYSPNPKLINPQSK</sequence>
<comment type="caution">
    <text evidence="2">The sequence shown here is derived from an EMBL/GenBank/DDBJ whole genome shotgun (WGS) entry which is preliminary data.</text>
</comment>
<protein>
    <recommendedName>
        <fullName evidence="1">Helix-turn-helix domain-containing protein</fullName>
    </recommendedName>
</protein>
<dbReference type="EMBL" id="PFMC01000019">
    <property type="protein sequence ID" value="PIY95277.1"/>
    <property type="molecule type" value="Genomic_DNA"/>
</dbReference>
<dbReference type="InterPro" id="IPR041657">
    <property type="entry name" value="HTH_17"/>
</dbReference>
<dbReference type="GO" id="GO:0003677">
    <property type="term" value="F:DNA binding"/>
    <property type="evidence" value="ECO:0007669"/>
    <property type="project" value="InterPro"/>
</dbReference>
<evidence type="ECO:0000259" key="1">
    <source>
        <dbReference type="Pfam" id="PF12728"/>
    </source>
</evidence>
<dbReference type="SUPFAM" id="SSF46955">
    <property type="entry name" value="Putative DNA-binding domain"/>
    <property type="match status" value="1"/>
</dbReference>
<feature type="domain" description="Helix-turn-helix" evidence="1">
    <location>
        <begin position="4"/>
        <end position="48"/>
    </location>
</feature>
<dbReference type="InterPro" id="IPR009061">
    <property type="entry name" value="DNA-bd_dom_put_sf"/>
</dbReference>
<name>A0A2M7RFA5_9BACT</name>
<reference evidence="3" key="1">
    <citation type="submission" date="2017-09" db="EMBL/GenBank/DDBJ databases">
        <title>Depth-based differentiation of microbial function through sediment-hosted aquifers and enrichment of novel symbionts in the deep terrestrial subsurface.</title>
        <authorList>
            <person name="Probst A.J."/>
            <person name="Ladd B."/>
            <person name="Jarett J.K."/>
            <person name="Geller-Mcgrath D.E."/>
            <person name="Sieber C.M.K."/>
            <person name="Emerson J.B."/>
            <person name="Anantharaman K."/>
            <person name="Thomas B.C."/>
            <person name="Malmstrom R."/>
            <person name="Stieglmeier M."/>
            <person name="Klingl A."/>
            <person name="Woyke T."/>
            <person name="Ryan C.M."/>
            <person name="Banfield J.F."/>
        </authorList>
    </citation>
    <scope>NUCLEOTIDE SEQUENCE [LARGE SCALE GENOMIC DNA]</scope>
</reference>